<organism evidence="2 3">
    <name type="scientific">Quercus lobata</name>
    <name type="common">Valley oak</name>
    <dbReference type="NCBI Taxonomy" id="97700"/>
    <lineage>
        <taxon>Eukaryota</taxon>
        <taxon>Viridiplantae</taxon>
        <taxon>Streptophyta</taxon>
        <taxon>Embryophyta</taxon>
        <taxon>Tracheophyta</taxon>
        <taxon>Spermatophyta</taxon>
        <taxon>Magnoliopsida</taxon>
        <taxon>eudicotyledons</taxon>
        <taxon>Gunneridae</taxon>
        <taxon>Pentapetalae</taxon>
        <taxon>rosids</taxon>
        <taxon>fabids</taxon>
        <taxon>Fagales</taxon>
        <taxon>Fagaceae</taxon>
        <taxon>Quercus</taxon>
    </lineage>
</organism>
<dbReference type="AlphaFoldDB" id="A0A7N2M2D6"/>
<proteinExistence type="predicted"/>
<evidence type="ECO:0000313" key="2">
    <source>
        <dbReference type="EnsemblPlants" id="QL06p049771:mrna"/>
    </source>
</evidence>
<dbReference type="EnsemblPlants" id="QL06p049771:mrna">
    <property type="protein sequence ID" value="QL06p049771:mrna"/>
    <property type="gene ID" value="QL06p049771"/>
</dbReference>
<dbReference type="GO" id="GO:0003676">
    <property type="term" value="F:nucleic acid binding"/>
    <property type="evidence" value="ECO:0007669"/>
    <property type="project" value="InterPro"/>
</dbReference>
<protein>
    <recommendedName>
        <fullName evidence="1">RNase H type-1 domain-containing protein</fullName>
    </recommendedName>
</protein>
<reference evidence="2 3" key="1">
    <citation type="journal article" date="2016" name="G3 (Bethesda)">
        <title>First Draft Assembly and Annotation of the Genome of a California Endemic Oak Quercus lobata Nee (Fagaceae).</title>
        <authorList>
            <person name="Sork V.L."/>
            <person name="Fitz-Gibbon S.T."/>
            <person name="Puiu D."/>
            <person name="Crepeau M."/>
            <person name="Gugger P.F."/>
            <person name="Sherman R."/>
            <person name="Stevens K."/>
            <person name="Langley C.H."/>
            <person name="Pellegrini M."/>
            <person name="Salzberg S.L."/>
        </authorList>
    </citation>
    <scope>NUCLEOTIDE SEQUENCE [LARGE SCALE GENOMIC DNA]</scope>
    <source>
        <strain evidence="2 3">cv. SW786</strain>
    </source>
</reference>
<feature type="domain" description="RNase H type-1" evidence="1">
    <location>
        <begin position="2"/>
        <end position="68"/>
    </location>
</feature>
<accession>A0A7N2M2D6</accession>
<dbReference type="Proteomes" id="UP000594261">
    <property type="component" value="Chromosome 6"/>
</dbReference>
<dbReference type="InParanoid" id="A0A7N2M2D6"/>
<evidence type="ECO:0000259" key="1">
    <source>
        <dbReference type="Pfam" id="PF13456"/>
    </source>
</evidence>
<sequence>MGIGVMVRDDQGCVAVDISNRINEPFGVVEVEAKAFEEGLLFTKDIGIQDFILEGDSLIIHKVLYGLSLAPTSMDSLTVAKNHKGQLTRAWSTIEASDISVLKAIIADTKEG</sequence>
<evidence type="ECO:0000313" key="3">
    <source>
        <dbReference type="Proteomes" id="UP000594261"/>
    </source>
</evidence>
<dbReference type="InterPro" id="IPR002156">
    <property type="entry name" value="RNaseH_domain"/>
</dbReference>
<name>A0A7N2M2D6_QUELO</name>
<dbReference type="Pfam" id="PF13456">
    <property type="entry name" value="RVT_3"/>
    <property type="match status" value="1"/>
</dbReference>
<dbReference type="Gramene" id="QL06p049771:mrna">
    <property type="protein sequence ID" value="QL06p049771:mrna"/>
    <property type="gene ID" value="QL06p049771"/>
</dbReference>
<keyword evidence="3" id="KW-1185">Reference proteome</keyword>
<dbReference type="EMBL" id="LRBV02000006">
    <property type="status" value="NOT_ANNOTATED_CDS"/>
    <property type="molecule type" value="Genomic_DNA"/>
</dbReference>
<reference evidence="2" key="2">
    <citation type="submission" date="2021-01" db="UniProtKB">
        <authorList>
            <consortium name="EnsemblPlants"/>
        </authorList>
    </citation>
    <scope>IDENTIFICATION</scope>
</reference>
<dbReference type="GO" id="GO:0004523">
    <property type="term" value="F:RNA-DNA hybrid ribonuclease activity"/>
    <property type="evidence" value="ECO:0007669"/>
    <property type="project" value="InterPro"/>
</dbReference>